<reference evidence="3 4" key="1">
    <citation type="submission" date="2023-11" db="EMBL/GenBank/DDBJ databases">
        <title>Actinomadura monticuli sp. nov., isolated from volcanic ash.</title>
        <authorList>
            <person name="Lee S.D."/>
            <person name="Yang H."/>
            <person name="Kim I.S."/>
        </authorList>
    </citation>
    <scope>NUCLEOTIDE SEQUENCE [LARGE SCALE GENOMIC DNA]</scope>
    <source>
        <strain evidence="3 4">DLS-62</strain>
    </source>
</reference>
<comment type="caution">
    <text evidence="3">The sequence shown here is derived from an EMBL/GenBank/DDBJ whole genome shotgun (WGS) entry which is preliminary data.</text>
</comment>
<feature type="compositionally biased region" description="Low complexity" evidence="1">
    <location>
        <begin position="167"/>
        <end position="182"/>
    </location>
</feature>
<feature type="compositionally biased region" description="Pro residues" evidence="1">
    <location>
        <begin position="146"/>
        <end position="166"/>
    </location>
</feature>
<evidence type="ECO:0000256" key="2">
    <source>
        <dbReference type="SAM" id="Phobius"/>
    </source>
</evidence>
<protein>
    <recommendedName>
        <fullName evidence="5">Translation initiation factor IF-2</fullName>
    </recommendedName>
</protein>
<feature type="compositionally biased region" description="Low complexity" evidence="1">
    <location>
        <begin position="116"/>
        <end position="134"/>
    </location>
</feature>
<proteinExistence type="predicted"/>
<accession>A0ABV4Q497</accession>
<sequence length="224" mass="22355">MSDQREVIDSRDRHSAPIFVDVTGRRRRRMRRLGYAAAALCGSYAITIALSLAGGPVSPRTLLPKVIGGDGETKVVPSEKHRPPTIDDGPVGLPLPRPLPRPTAPFRLPAAPAPSGPAASGSAPSGAVPSSPAPGERRSRPRNPAEAPPATPGGPGAAPPEAPPTTPETTPASPPAAEEPAANDGERSTGGGSDAAIGAEPQGTAAAPLTTESGPSAAGAGDRE</sequence>
<keyword evidence="4" id="KW-1185">Reference proteome</keyword>
<evidence type="ECO:0008006" key="5">
    <source>
        <dbReference type="Google" id="ProtNLM"/>
    </source>
</evidence>
<keyword evidence="2" id="KW-1133">Transmembrane helix</keyword>
<feature type="compositionally biased region" description="Basic and acidic residues" evidence="1">
    <location>
        <begin position="71"/>
        <end position="85"/>
    </location>
</feature>
<name>A0ABV4Q497_9ACTN</name>
<dbReference type="EMBL" id="JAXCEI010000001">
    <property type="protein sequence ID" value="MFA1537977.1"/>
    <property type="molecule type" value="Genomic_DNA"/>
</dbReference>
<feature type="compositionally biased region" description="Pro residues" evidence="1">
    <location>
        <begin position="93"/>
        <end position="103"/>
    </location>
</feature>
<dbReference type="RefSeq" id="WP_371947303.1">
    <property type="nucleotide sequence ID" value="NZ_JAXCEI010000001.1"/>
</dbReference>
<keyword evidence="2" id="KW-0472">Membrane</keyword>
<feature type="region of interest" description="Disordered" evidence="1">
    <location>
        <begin position="62"/>
        <end position="224"/>
    </location>
</feature>
<feature type="transmembrane region" description="Helical" evidence="2">
    <location>
        <begin position="33"/>
        <end position="54"/>
    </location>
</feature>
<evidence type="ECO:0000313" key="3">
    <source>
        <dbReference type="EMBL" id="MFA1537977.1"/>
    </source>
</evidence>
<gene>
    <name evidence="3" type="ORF">SM611_03460</name>
</gene>
<dbReference type="Proteomes" id="UP001569963">
    <property type="component" value="Unassembled WGS sequence"/>
</dbReference>
<evidence type="ECO:0000313" key="4">
    <source>
        <dbReference type="Proteomes" id="UP001569963"/>
    </source>
</evidence>
<organism evidence="3 4">
    <name type="scientific">Actinomadura monticuli</name>
    <dbReference type="NCBI Taxonomy" id="3097367"/>
    <lineage>
        <taxon>Bacteria</taxon>
        <taxon>Bacillati</taxon>
        <taxon>Actinomycetota</taxon>
        <taxon>Actinomycetes</taxon>
        <taxon>Streptosporangiales</taxon>
        <taxon>Thermomonosporaceae</taxon>
        <taxon>Actinomadura</taxon>
    </lineage>
</organism>
<evidence type="ECO:0000256" key="1">
    <source>
        <dbReference type="SAM" id="MobiDB-lite"/>
    </source>
</evidence>
<keyword evidence="2" id="KW-0812">Transmembrane</keyword>